<gene>
    <name evidence="1" type="ORF">BS47DRAFT_1362767</name>
</gene>
<keyword evidence="2" id="KW-1185">Reference proteome</keyword>
<evidence type="ECO:0000313" key="1">
    <source>
        <dbReference type="EMBL" id="KAF9512980.1"/>
    </source>
</evidence>
<sequence length="212" mass="23550">MCTWRLNQSRCFLDIQEVWSALKQDDNIWASQIASTGDIKDLELSMHQMNFQQTQVKGHQNLTTNSFIYSCHYFNGHYQLLKGMKVLLDGHLSGIFSTIFDINHHILMVTGSPHPCGMPANKKEVLAAWSPDSDSDTTGPHQRYLIALASCHMGDLIVPGSHSYYCFPVIYSLNGLGPEGEWTSAGCSVAIWLLVYNAGLMGGPGSKWEASH</sequence>
<comment type="caution">
    <text evidence="1">The sequence shown here is derived from an EMBL/GenBank/DDBJ whole genome shotgun (WGS) entry which is preliminary data.</text>
</comment>
<accession>A0A9P6DWP5</accession>
<reference evidence="1" key="1">
    <citation type="journal article" date="2020" name="Nat. Commun.">
        <title>Large-scale genome sequencing of mycorrhizal fungi provides insights into the early evolution of symbiotic traits.</title>
        <authorList>
            <person name="Miyauchi S."/>
            <person name="Kiss E."/>
            <person name="Kuo A."/>
            <person name="Drula E."/>
            <person name="Kohler A."/>
            <person name="Sanchez-Garcia M."/>
            <person name="Morin E."/>
            <person name="Andreopoulos B."/>
            <person name="Barry K.W."/>
            <person name="Bonito G."/>
            <person name="Buee M."/>
            <person name="Carver A."/>
            <person name="Chen C."/>
            <person name="Cichocki N."/>
            <person name="Clum A."/>
            <person name="Culley D."/>
            <person name="Crous P.W."/>
            <person name="Fauchery L."/>
            <person name="Girlanda M."/>
            <person name="Hayes R.D."/>
            <person name="Keri Z."/>
            <person name="LaButti K."/>
            <person name="Lipzen A."/>
            <person name="Lombard V."/>
            <person name="Magnuson J."/>
            <person name="Maillard F."/>
            <person name="Murat C."/>
            <person name="Nolan M."/>
            <person name="Ohm R.A."/>
            <person name="Pangilinan J."/>
            <person name="Pereira M.F."/>
            <person name="Perotto S."/>
            <person name="Peter M."/>
            <person name="Pfister S."/>
            <person name="Riley R."/>
            <person name="Sitrit Y."/>
            <person name="Stielow J.B."/>
            <person name="Szollosi G."/>
            <person name="Zifcakova L."/>
            <person name="Stursova M."/>
            <person name="Spatafora J.W."/>
            <person name="Tedersoo L."/>
            <person name="Vaario L.M."/>
            <person name="Yamada A."/>
            <person name="Yan M."/>
            <person name="Wang P."/>
            <person name="Xu J."/>
            <person name="Bruns T."/>
            <person name="Baldrian P."/>
            <person name="Vilgalys R."/>
            <person name="Dunand C."/>
            <person name="Henrissat B."/>
            <person name="Grigoriev I.V."/>
            <person name="Hibbett D."/>
            <person name="Nagy L.G."/>
            <person name="Martin F.M."/>
        </authorList>
    </citation>
    <scope>NUCLEOTIDE SEQUENCE</scope>
    <source>
        <strain evidence="1">UP504</strain>
    </source>
</reference>
<protein>
    <submittedName>
        <fullName evidence="1">Uncharacterized protein</fullName>
    </submittedName>
</protein>
<evidence type="ECO:0000313" key="2">
    <source>
        <dbReference type="Proteomes" id="UP000886523"/>
    </source>
</evidence>
<dbReference type="Proteomes" id="UP000886523">
    <property type="component" value="Unassembled WGS sequence"/>
</dbReference>
<dbReference type="AlphaFoldDB" id="A0A9P6DWP5"/>
<dbReference type="EMBL" id="MU128979">
    <property type="protein sequence ID" value="KAF9512980.1"/>
    <property type="molecule type" value="Genomic_DNA"/>
</dbReference>
<organism evidence="1 2">
    <name type="scientific">Hydnum rufescens UP504</name>
    <dbReference type="NCBI Taxonomy" id="1448309"/>
    <lineage>
        <taxon>Eukaryota</taxon>
        <taxon>Fungi</taxon>
        <taxon>Dikarya</taxon>
        <taxon>Basidiomycota</taxon>
        <taxon>Agaricomycotina</taxon>
        <taxon>Agaricomycetes</taxon>
        <taxon>Cantharellales</taxon>
        <taxon>Hydnaceae</taxon>
        <taxon>Hydnum</taxon>
    </lineage>
</organism>
<proteinExistence type="predicted"/>
<name>A0A9P6DWP5_9AGAM</name>